<evidence type="ECO:0000256" key="2">
    <source>
        <dbReference type="ARBA" id="ARBA00023134"/>
    </source>
</evidence>
<dbReference type="GO" id="GO:0046872">
    <property type="term" value="F:metal ion binding"/>
    <property type="evidence" value="ECO:0007669"/>
    <property type="project" value="UniProtKB-KW"/>
</dbReference>
<organism>
    <name type="scientific">Solenopsis invicta</name>
    <name type="common">Red imported fire ant</name>
    <name type="synonym">Solenopsis wagneri</name>
    <dbReference type="NCBI Taxonomy" id="13686"/>
    <lineage>
        <taxon>Eukaryota</taxon>
        <taxon>Metazoa</taxon>
        <taxon>Ecdysozoa</taxon>
        <taxon>Arthropoda</taxon>
        <taxon>Hexapoda</taxon>
        <taxon>Insecta</taxon>
        <taxon>Pterygota</taxon>
        <taxon>Neoptera</taxon>
        <taxon>Endopterygota</taxon>
        <taxon>Hymenoptera</taxon>
        <taxon>Apocrita</taxon>
        <taxon>Aculeata</taxon>
        <taxon>Formicoidea</taxon>
        <taxon>Formicidae</taxon>
        <taxon>Myrmicinae</taxon>
        <taxon>Solenopsis</taxon>
    </lineage>
</organism>
<keyword evidence="4" id="KW-0460">Magnesium</keyword>
<dbReference type="GO" id="GO:0005525">
    <property type="term" value="F:GTP binding"/>
    <property type="evidence" value="ECO:0007669"/>
    <property type="project" value="UniProtKB-KW"/>
</dbReference>
<gene>
    <name evidence="5" type="ORF">SINV_02548</name>
</gene>
<evidence type="ECO:0000313" key="5">
    <source>
        <dbReference type="EMBL" id="EFZ16017.1"/>
    </source>
</evidence>
<dbReference type="EMBL" id="GL765686">
    <property type="protein sequence ID" value="EFZ16017.1"/>
    <property type="molecule type" value="Genomic_DNA"/>
</dbReference>
<feature type="binding site" evidence="3">
    <location>
        <position position="26"/>
    </location>
    <ligand>
        <name>GTP</name>
        <dbReference type="ChEBI" id="CHEBI:37565"/>
    </ligand>
</feature>
<dbReference type="Gene3D" id="3.40.50.300">
    <property type="entry name" value="P-loop containing nucleotide triphosphate hydrolases"/>
    <property type="match status" value="1"/>
</dbReference>
<feature type="non-terminal residue" evidence="5">
    <location>
        <position position="93"/>
    </location>
</feature>
<dbReference type="SUPFAM" id="SSF52540">
    <property type="entry name" value="P-loop containing nucleoside triphosphate hydrolases"/>
    <property type="match status" value="1"/>
</dbReference>
<dbReference type="InterPro" id="IPR027417">
    <property type="entry name" value="P-loop_NTPase"/>
</dbReference>
<keyword evidence="1 3" id="KW-0547">Nucleotide-binding</keyword>
<reference evidence="5" key="1">
    <citation type="journal article" date="2011" name="Proc. Natl. Acad. Sci. U.S.A.">
        <title>The genome of the fire ant Solenopsis invicta.</title>
        <authorList>
            <person name="Wurm Y."/>
            <person name="Wang J."/>
            <person name="Riba-Grognuz O."/>
            <person name="Corona M."/>
            <person name="Nygaard S."/>
            <person name="Hunt B.G."/>
            <person name="Ingram K.K."/>
            <person name="Falquet L."/>
            <person name="Nipitwattanaphon M."/>
            <person name="Gotzek D."/>
            <person name="Dijkstra M.B."/>
            <person name="Oettler J."/>
            <person name="Comtesse F."/>
            <person name="Shih C.J."/>
            <person name="Wu W.J."/>
            <person name="Yang C.C."/>
            <person name="Thomas J."/>
            <person name="Beaudoing E."/>
            <person name="Pradervand S."/>
            <person name="Flegel V."/>
            <person name="Cook E.D."/>
            <person name="Fabbretti R."/>
            <person name="Stockinger H."/>
            <person name="Long L."/>
            <person name="Farmerie W.G."/>
            <person name="Oakey J."/>
            <person name="Boomsma J.J."/>
            <person name="Pamilo P."/>
            <person name="Yi S.V."/>
            <person name="Heinze J."/>
            <person name="Goodisman M.A."/>
            <person name="Farinelli L."/>
            <person name="Harshman K."/>
            <person name="Hulo N."/>
            <person name="Cerutti L."/>
            <person name="Xenarios I."/>
            <person name="Shoemaker D."/>
            <person name="Keller L."/>
        </authorList>
    </citation>
    <scope>NUCLEOTIDE SEQUENCE [LARGE SCALE GENOMIC DNA]</scope>
</reference>
<dbReference type="HOGENOM" id="CLU_2402449_0_0_1"/>
<accession>E9ITT4</accession>
<protein>
    <submittedName>
        <fullName evidence="5">Uncharacterized protein</fullName>
    </submittedName>
</protein>
<dbReference type="AlphaFoldDB" id="E9ITT4"/>
<evidence type="ECO:0000256" key="3">
    <source>
        <dbReference type="PIRSR" id="PIRSR606689-1"/>
    </source>
</evidence>
<evidence type="ECO:0000256" key="4">
    <source>
        <dbReference type="PIRSR" id="PIRSR606689-2"/>
    </source>
</evidence>
<sequence length="93" mass="10714">MLPTIGFRTVSLKHKSYSVKIYDIGGSSQIRALWPKYYIDVLRSTKIIVIYLRNRETNLKTTQRTTSNSKRQLAHNVQVGSPFKRNVFIGEQG</sequence>
<dbReference type="InterPro" id="IPR006689">
    <property type="entry name" value="Small_GTPase_ARF/SAR"/>
</dbReference>
<dbReference type="GO" id="GO:0003924">
    <property type="term" value="F:GTPase activity"/>
    <property type="evidence" value="ECO:0007669"/>
    <property type="project" value="InterPro"/>
</dbReference>
<name>E9ITT4_SOLIN</name>
<dbReference type="Pfam" id="PF00025">
    <property type="entry name" value="Arf"/>
    <property type="match status" value="1"/>
</dbReference>
<proteinExistence type="predicted"/>
<keyword evidence="4" id="KW-0479">Metal-binding</keyword>
<evidence type="ECO:0000256" key="1">
    <source>
        <dbReference type="ARBA" id="ARBA00022741"/>
    </source>
</evidence>
<feature type="binding site" evidence="4">
    <location>
        <position position="4"/>
    </location>
    <ligand>
        <name>Mg(2+)</name>
        <dbReference type="ChEBI" id="CHEBI:18420"/>
    </ligand>
</feature>
<keyword evidence="2 3" id="KW-0342">GTP-binding</keyword>